<feature type="region of interest" description="Disordered" evidence="1">
    <location>
        <begin position="1742"/>
        <end position="1791"/>
    </location>
</feature>
<feature type="compositionally biased region" description="Basic residues" evidence="1">
    <location>
        <begin position="39"/>
        <end position="52"/>
    </location>
</feature>
<evidence type="ECO:0000313" key="2">
    <source>
        <dbReference type="EMBL" id="KAK7084023.1"/>
    </source>
</evidence>
<feature type="region of interest" description="Disordered" evidence="1">
    <location>
        <begin position="1450"/>
        <end position="1506"/>
    </location>
</feature>
<feature type="compositionally biased region" description="Basic and acidic residues" evidence="1">
    <location>
        <begin position="544"/>
        <end position="560"/>
    </location>
</feature>
<feature type="compositionally biased region" description="Pro residues" evidence="1">
    <location>
        <begin position="1247"/>
        <end position="1257"/>
    </location>
</feature>
<feature type="region of interest" description="Disordered" evidence="1">
    <location>
        <begin position="1207"/>
        <end position="1226"/>
    </location>
</feature>
<feature type="compositionally biased region" description="Basic and acidic residues" evidence="1">
    <location>
        <begin position="622"/>
        <end position="635"/>
    </location>
</feature>
<feature type="region of interest" description="Disordered" evidence="1">
    <location>
        <begin position="622"/>
        <end position="657"/>
    </location>
</feature>
<protein>
    <submittedName>
        <fullName evidence="2">Uncharacterized protein</fullName>
    </submittedName>
</protein>
<dbReference type="EMBL" id="JAXCGZ010002339">
    <property type="protein sequence ID" value="KAK7084023.1"/>
    <property type="molecule type" value="Genomic_DNA"/>
</dbReference>
<feature type="compositionally biased region" description="Polar residues" evidence="1">
    <location>
        <begin position="289"/>
        <end position="298"/>
    </location>
</feature>
<feature type="region of interest" description="Disordered" evidence="1">
    <location>
        <begin position="1180"/>
        <end position="1201"/>
    </location>
</feature>
<name>A0AAN9AD20_HALRR</name>
<feature type="region of interest" description="Disordered" evidence="1">
    <location>
        <begin position="1275"/>
        <end position="1306"/>
    </location>
</feature>
<feature type="region of interest" description="Disordered" evidence="1">
    <location>
        <begin position="1239"/>
        <end position="1262"/>
    </location>
</feature>
<evidence type="ECO:0000256" key="1">
    <source>
        <dbReference type="SAM" id="MobiDB-lite"/>
    </source>
</evidence>
<feature type="compositionally biased region" description="Basic and acidic residues" evidence="1">
    <location>
        <begin position="1187"/>
        <end position="1198"/>
    </location>
</feature>
<reference evidence="2 3" key="1">
    <citation type="submission" date="2023-11" db="EMBL/GenBank/DDBJ databases">
        <title>Halocaridina rubra genome assembly.</title>
        <authorList>
            <person name="Smith C."/>
        </authorList>
    </citation>
    <scope>NUCLEOTIDE SEQUENCE [LARGE SCALE GENOMIC DNA]</scope>
    <source>
        <strain evidence="2">EP-1</strain>
        <tissue evidence="2">Whole</tissue>
    </source>
</reference>
<dbReference type="PANTHER" id="PTHR24216:SF65">
    <property type="entry name" value="PAXILLIN-LIKE PROTEIN 1"/>
    <property type="match status" value="1"/>
</dbReference>
<feature type="compositionally biased region" description="Pro residues" evidence="1">
    <location>
        <begin position="1282"/>
        <end position="1291"/>
    </location>
</feature>
<feature type="region of interest" description="Disordered" evidence="1">
    <location>
        <begin position="1125"/>
        <end position="1150"/>
    </location>
</feature>
<dbReference type="PANTHER" id="PTHR24216">
    <property type="entry name" value="PAXILLIN-RELATED"/>
    <property type="match status" value="1"/>
</dbReference>
<sequence length="1873" mass="213634">MARRWKETSFVGSSQDWQVPFDFGLEESHRRGTEQMHPARSRNSRTAHHSSNKQKTISSPLTSSLDYLSYPSNEEETEISMTECEDISILEGNQLIPVASYKRDIIYKQGGMKRAESLSAFSAAGTVRNANSRESAQVSGWQQGHFLLSNAGSESSLYSMRTASRRVVYDTQQISRNHNIHHGHETRGFRQEQKPKQTSTSYLKEYDSGNVYEDYATGHIYDEIQLPDSLDTDKIPKVHKKDASFENTGKPQVKRDVRDIIRSHKENITTRITNNDNQSDLDKEHLLKGNSNKNNNETEITRQEKAQTKDYLTTKEDLGCPNRIRGSYRNMIEALDDTDSSKNSSDFSETDDTSFTENEYHINDAELNYGSLRRGLNVNKDFTTDEELDRTLPKATEKKPYLETNLDDILWLPYPPKTETTVTLSQSDRDKINKSYKEDLQKPPVSKPKVLSASIKRPKCSPPQPPEKITDDEQPSKLAANPERAALVNNAKHFEDRDHKRGTNNLPKLHDDKVTPNEESMYMNIKTIPGNKIARTANGTGKSYSDHCHSREHHQNKGLHRDEKLISEESLYMNVGELSGKDNATPVMKNLQEIKVKSLPVEMLYTNLEELSGKVQGLETNMKKTPQEKKSHPDESIYMNISRSSEKDSTSKTKNPVMETLLRKEETLPSDVSVYMNLENSLGKVCASDINNSAMINRQEKEVKNLTEESVYMNLGTVSRNAGVSETSIKKNSRENDSSQEESIYINKSKFSETDTSSETSIEVMKSLKVNTENSNGEESIYMNLGEVSGNFRASASSIPIMNDLKEKMYCEEENSYPEESIYMNVGNLSRTATTSESNNSIEEKSLKVEKDNSDAEDTIYMNLEEVPGIHRTSESSIPVVNNLMENVQYIEENSYPEESIYMNVGNMSRTATTSESNNSIGEKSLKVEKDMNLEEVARIHRTSESSIPGVNNLMENVHYVEENSYPEESIYMNLGNLPRTANSSETSIPVEKSLQVEKEMSNAKDLGKIAGNYRAYECSIPVMKNVKGKSCYEEENSYVDESFYMNTENLSGKQKMSEDNIDIFKTSEPQKEDIWKSSYEETETEKGSLREESIYMNLENLLEDNGINKDKNLEYTLLTKENDTDDKFSETSSYRSKSTPQPMSSDDETISTKHENNLHLKHKPKHVLCDNENMEENYSKTANESIHQHSDNSEGHVKSLPMKKVRETEVSVSPEINQNIPENPKTEIDYHTEYLPDLTFNIDEPPSYPPPPPPPDSEASETYSVHSDMFFSDQERMTSPTTPPPRPPSPLDYAGEPLSPSLCHSSVDPEYMVTSDFTLDSLSEQEVEITGYISPKSSECDLRGSPSPPPIPPRPKNMGEFGYNLSAIRLFKDDHIYENVREHQNLHVSAETYSEENTYGNIDYVQIAKEEAKYFSEMVNESIYENPYEQQEENNAEESIYVNMTKSESGRNMEDGDSANIPHDNIKESLFYSETRKDRKDKTGDEVNIKSSDMSHARPQKHDKPLQHQNVYDAFDEYDPGHIYEIISQGNNDDSYDGEDISYHKNKSHKLMCSIPGISIPGEDEAYYKSKTDESSYHMISKNIKCHNVHEYLADEEIYENMDNLSLDRNNTEDQSSSPNIDNIYENMTFFRGKPKVSDEEKLKETSKDLRANEDDELMHADAGHIPFESFTGDWNECPDSSEERPPTPPPRRRPVLQRVFPRPRCPSPPPSPPESPFIENSREILAFTSAIPEMSEILEETPPARPPVPKNYHLPTIKALPSRPRHPPPPPPSFGSMEEESGETETQYDHKREIQRFLLEQKERHRNQLQRKQESQEQGKGWSKVLILKINGVIRKSEYCYPVFTEKATSKLTSKLREKLRHTICEIDHPH</sequence>
<feature type="region of interest" description="Disordered" evidence="1">
    <location>
        <begin position="435"/>
        <end position="476"/>
    </location>
</feature>
<evidence type="ECO:0000313" key="3">
    <source>
        <dbReference type="Proteomes" id="UP001381693"/>
    </source>
</evidence>
<comment type="caution">
    <text evidence="2">The sequence shown here is derived from an EMBL/GenBank/DDBJ whole genome shotgun (WGS) entry which is preliminary data.</text>
</comment>
<feature type="compositionally biased region" description="Polar residues" evidence="1">
    <location>
        <begin position="1131"/>
        <end position="1145"/>
    </location>
</feature>
<feature type="region of interest" description="Disordered" evidence="1">
    <location>
        <begin position="539"/>
        <end position="560"/>
    </location>
</feature>
<feature type="compositionally biased region" description="Polar residues" evidence="1">
    <location>
        <begin position="1211"/>
        <end position="1222"/>
    </location>
</feature>
<feature type="compositionally biased region" description="Pro residues" evidence="1">
    <location>
        <begin position="1347"/>
        <end position="1356"/>
    </location>
</feature>
<feature type="region of interest" description="Disordered" evidence="1">
    <location>
        <begin position="1670"/>
        <end position="1719"/>
    </location>
</feature>
<feature type="region of interest" description="Disordered" evidence="1">
    <location>
        <begin position="1337"/>
        <end position="1358"/>
    </location>
</feature>
<feature type="region of interest" description="Disordered" evidence="1">
    <location>
        <begin position="336"/>
        <end position="356"/>
    </location>
</feature>
<dbReference type="Proteomes" id="UP001381693">
    <property type="component" value="Unassembled WGS sequence"/>
</dbReference>
<feature type="region of interest" description="Disordered" evidence="1">
    <location>
        <begin position="834"/>
        <end position="853"/>
    </location>
</feature>
<feature type="region of interest" description="Disordered" evidence="1">
    <location>
        <begin position="273"/>
        <end position="306"/>
    </location>
</feature>
<accession>A0AAN9AD20</accession>
<organism evidence="2 3">
    <name type="scientific">Halocaridina rubra</name>
    <name type="common">Hawaiian red shrimp</name>
    <dbReference type="NCBI Taxonomy" id="373956"/>
    <lineage>
        <taxon>Eukaryota</taxon>
        <taxon>Metazoa</taxon>
        <taxon>Ecdysozoa</taxon>
        <taxon>Arthropoda</taxon>
        <taxon>Crustacea</taxon>
        <taxon>Multicrustacea</taxon>
        <taxon>Malacostraca</taxon>
        <taxon>Eumalacostraca</taxon>
        <taxon>Eucarida</taxon>
        <taxon>Decapoda</taxon>
        <taxon>Pleocyemata</taxon>
        <taxon>Caridea</taxon>
        <taxon>Atyoidea</taxon>
        <taxon>Atyidae</taxon>
        <taxon>Halocaridina</taxon>
    </lineage>
</organism>
<feature type="region of interest" description="Disordered" evidence="1">
    <location>
        <begin position="26"/>
        <end position="59"/>
    </location>
</feature>
<gene>
    <name evidence="2" type="ORF">SK128_010518</name>
</gene>
<feature type="compositionally biased region" description="Basic and acidic residues" evidence="1">
    <location>
        <begin position="1475"/>
        <end position="1506"/>
    </location>
</feature>
<proteinExistence type="predicted"/>
<feature type="compositionally biased region" description="Basic and acidic residues" evidence="1">
    <location>
        <begin position="842"/>
        <end position="853"/>
    </location>
</feature>
<keyword evidence="3" id="KW-1185">Reference proteome</keyword>
<feature type="compositionally biased region" description="Pro residues" evidence="1">
    <location>
        <begin position="1705"/>
        <end position="1717"/>
    </location>
</feature>